<dbReference type="PANTHER" id="PTHR45615:SF40">
    <property type="entry name" value="MYOSIN HEAVY CHAIN, NON-MUSCLE"/>
    <property type="match status" value="1"/>
</dbReference>
<dbReference type="GO" id="GO:0051015">
    <property type="term" value="F:actin filament binding"/>
    <property type="evidence" value="ECO:0007669"/>
    <property type="project" value="TreeGrafter"/>
</dbReference>
<accession>A0A6C0E607</accession>
<feature type="coiled-coil region" evidence="1">
    <location>
        <begin position="64"/>
        <end position="106"/>
    </location>
</feature>
<sequence length="669" mass="77729">MSGNQALTRKRLIALRIKMNELKTQYENLKKDENTLKNQDQDLGQKLKDFDQKLKDLYDDLRPKKHIKKRIKKQKKNLKESIEKQKEDLEKRMKTLRQSKLVLMKKMTDLRNHYQVFIAGFDFAKSQLLERLETFKFILSQPKFAKIFFDFYDPDQKKTSKQIVLMSIDFCAPLLNAMPTLAPCIMHAIHSTFRDGNVNNGILRKEVVPFRPPCGDTTIKSETIHCSGKCLTRKPHKPCYHHHEQEETRYIRYLLEHPEKVNAMIPLGIAMRNLSNGKSNVEFLREALLLFVKSFPLPRLCEVMLTQRVKTDVLSHQGHPITNHADVLQSVINTMWLGGHPLIILFLNMDTTGRLAKTSDFYWVKGKLRLKTQKATKKTTKTTEPTQEGIKESQPTQEALKEDTQEAHKEDAQEAHKEDAQEALKEDTQEAHKEDTQEAHKEDTQVDDLATAHFMSKMSKSRRIAVREATKEETQDAPKEATQDAPKEETQEAPKEETQEALKEETQEALKEETQEETLDVDDLVEFMIEMIMKFDNIYVRSDFVKNNRKGFPKFHYVYMSFAEMIVNLLFAKPMVSWYARFKGQLSNFSKSCVRSHVSPLQHMQFNGPFFLRRRDGVMYTYGTSGPSVLDLGTLRPCGTFDEVVNDPEGDFYGQPRYNPHDSSFERMF</sequence>
<protein>
    <submittedName>
        <fullName evidence="3">Uncharacterized protein</fullName>
    </submittedName>
</protein>
<feature type="region of interest" description="Disordered" evidence="2">
    <location>
        <begin position="373"/>
        <end position="516"/>
    </location>
</feature>
<dbReference type="EMBL" id="MN739747">
    <property type="protein sequence ID" value="QHT24607.1"/>
    <property type="molecule type" value="Genomic_DNA"/>
</dbReference>
<feature type="coiled-coil region" evidence="1">
    <location>
        <begin position="12"/>
        <end position="39"/>
    </location>
</feature>
<dbReference type="GO" id="GO:0000146">
    <property type="term" value="F:microfilament motor activity"/>
    <property type="evidence" value="ECO:0007669"/>
    <property type="project" value="TreeGrafter"/>
</dbReference>
<evidence type="ECO:0000256" key="2">
    <source>
        <dbReference type="SAM" id="MobiDB-lite"/>
    </source>
</evidence>
<feature type="compositionally biased region" description="Basic and acidic residues" evidence="2">
    <location>
        <begin position="465"/>
        <end position="513"/>
    </location>
</feature>
<evidence type="ECO:0000313" key="3">
    <source>
        <dbReference type="EMBL" id="QHT24607.1"/>
    </source>
</evidence>
<organism evidence="3">
    <name type="scientific">viral metagenome</name>
    <dbReference type="NCBI Taxonomy" id="1070528"/>
    <lineage>
        <taxon>unclassified sequences</taxon>
        <taxon>metagenomes</taxon>
        <taxon>organismal metagenomes</taxon>
    </lineage>
</organism>
<dbReference type="AlphaFoldDB" id="A0A6C0E607"/>
<dbReference type="GO" id="GO:0016460">
    <property type="term" value="C:myosin II complex"/>
    <property type="evidence" value="ECO:0007669"/>
    <property type="project" value="TreeGrafter"/>
</dbReference>
<dbReference type="GO" id="GO:0032982">
    <property type="term" value="C:myosin filament"/>
    <property type="evidence" value="ECO:0007669"/>
    <property type="project" value="TreeGrafter"/>
</dbReference>
<keyword evidence="1" id="KW-0175">Coiled coil</keyword>
<proteinExistence type="predicted"/>
<dbReference type="GO" id="GO:0005737">
    <property type="term" value="C:cytoplasm"/>
    <property type="evidence" value="ECO:0007669"/>
    <property type="project" value="TreeGrafter"/>
</dbReference>
<feature type="compositionally biased region" description="Basic and acidic residues" evidence="2">
    <location>
        <begin position="399"/>
        <end position="444"/>
    </location>
</feature>
<evidence type="ECO:0000256" key="1">
    <source>
        <dbReference type="SAM" id="Coils"/>
    </source>
</evidence>
<reference evidence="3" key="1">
    <citation type="journal article" date="2020" name="Nature">
        <title>Giant virus diversity and host interactions through global metagenomics.</title>
        <authorList>
            <person name="Schulz F."/>
            <person name="Roux S."/>
            <person name="Paez-Espino D."/>
            <person name="Jungbluth S."/>
            <person name="Walsh D.A."/>
            <person name="Denef V.J."/>
            <person name="McMahon K.D."/>
            <person name="Konstantinidis K.T."/>
            <person name="Eloe-Fadrosh E.A."/>
            <person name="Kyrpides N.C."/>
            <person name="Woyke T."/>
        </authorList>
    </citation>
    <scope>NUCLEOTIDE SEQUENCE</scope>
    <source>
        <strain evidence="3">GVMAG-M-3300023179-150</strain>
    </source>
</reference>
<dbReference type="PANTHER" id="PTHR45615">
    <property type="entry name" value="MYOSIN HEAVY CHAIN, NON-MUSCLE"/>
    <property type="match status" value="1"/>
</dbReference>
<name>A0A6C0E607_9ZZZZ</name>